<dbReference type="PANTHER" id="PTHR47962:SF3">
    <property type="entry name" value="LARGE ATP-DEPENDENT HELICASE-RELATED PROTEIN"/>
    <property type="match status" value="1"/>
</dbReference>
<keyword evidence="4 12" id="KW-0347">Helicase</keyword>
<dbReference type="GO" id="GO:0005524">
    <property type="term" value="F:ATP binding"/>
    <property type="evidence" value="ECO:0007669"/>
    <property type="project" value="UniProtKB-KW"/>
</dbReference>
<keyword evidence="3" id="KW-0378">Hydrolase</keyword>
<keyword evidence="13" id="KW-1185">Reference proteome</keyword>
<organism evidence="12 13">
    <name type="scientific">Asticcacaulis taihuensis</name>
    <dbReference type="NCBI Taxonomy" id="260084"/>
    <lineage>
        <taxon>Bacteria</taxon>
        <taxon>Pseudomonadati</taxon>
        <taxon>Pseudomonadota</taxon>
        <taxon>Alphaproteobacteria</taxon>
        <taxon>Caulobacterales</taxon>
        <taxon>Caulobacteraceae</taxon>
        <taxon>Asticcacaulis</taxon>
    </lineage>
</organism>
<dbReference type="PIRSF" id="PIRSF037307">
    <property type="entry name" value="Lhr-like_helic_prd"/>
    <property type="match status" value="1"/>
</dbReference>
<dbReference type="Gene3D" id="3.40.50.300">
    <property type="entry name" value="P-loop containing nucleotide triphosphate hydrolases"/>
    <property type="match status" value="2"/>
</dbReference>
<keyword evidence="8" id="KW-0413">Isomerase</keyword>
<dbReference type="InterPro" id="IPR026362">
    <property type="entry name" value="DEXH_lig_assoc"/>
</dbReference>
<dbReference type="GO" id="GO:0006281">
    <property type="term" value="P:DNA repair"/>
    <property type="evidence" value="ECO:0007669"/>
    <property type="project" value="UniProtKB-KW"/>
</dbReference>
<protein>
    <submittedName>
        <fullName evidence="12">ATP-dependent helicase Lhr and Lhr-like helicase</fullName>
    </submittedName>
</protein>
<comment type="similarity">
    <text evidence="9">Belongs to the Lhr helicase family. Lhr-Core subfamily.</text>
</comment>
<evidence type="ECO:0000313" key="12">
    <source>
        <dbReference type="EMBL" id="SCW61822.1"/>
    </source>
</evidence>
<keyword evidence="5" id="KW-0067">ATP-binding</keyword>
<evidence type="ECO:0000256" key="4">
    <source>
        <dbReference type="ARBA" id="ARBA00022806"/>
    </source>
</evidence>
<dbReference type="NCBIfam" id="TIGR04121">
    <property type="entry name" value="DEXH_lig_assoc"/>
    <property type="match status" value="1"/>
</dbReference>
<dbReference type="GO" id="GO:0003677">
    <property type="term" value="F:DNA binding"/>
    <property type="evidence" value="ECO:0007669"/>
    <property type="project" value="UniProtKB-KW"/>
</dbReference>
<evidence type="ECO:0000256" key="3">
    <source>
        <dbReference type="ARBA" id="ARBA00022801"/>
    </source>
</evidence>
<dbReference type="InterPro" id="IPR052511">
    <property type="entry name" value="ATP-dep_Helicase"/>
</dbReference>
<evidence type="ECO:0000259" key="11">
    <source>
        <dbReference type="PROSITE" id="PS51194"/>
    </source>
</evidence>
<dbReference type="GO" id="GO:0016887">
    <property type="term" value="F:ATP hydrolysis activity"/>
    <property type="evidence" value="ECO:0007669"/>
    <property type="project" value="TreeGrafter"/>
</dbReference>
<accession>A0A1G4RXR2</accession>
<dbReference type="SMART" id="SM00490">
    <property type="entry name" value="HELICc"/>
    <property type="match status" value="1"/>
</dbReference>
<evidence type="ECO:0000256" key="2">
    <source>
        <dbReference type="ARBA" id="ARBA00022763"/>
    </source>
</evidence>
<keyword evidence="1" id="KW-0547">Nucleotide-binding</keyword>
<dbReference type="InterPro" id="IPR014001">
    <property type="entry name" value="Helicase_ATP-bd"/>
</dbReference>
<keyword evidence="6" id="KW-0238">DNA-binding</keyword>
<dbReference type="OrthoDB" id="9815222at2"/>
<evidence type="ECO:0000259" key="10">
    <source>
        <dbReference type="PROSITE" id="PS51192"/>
    </source>
</evidence>
<evidence type="ECO:0000256" key="5">
    <source>
        <dbReference type="ARBA" id="ARBA00022840"/>
    </source>
</evidence>
<dbReference type="SMART" id="SM00487">
    <property type="entry name" value="DEXDc"/>
    <property type="match status" value="1"/>
</dbReference>
<evidence type="ECO:0000256" key="9">
    <source>
        <dbReference type="ARBA" id="ARBA00093467"/>
    </source>
</evidence>
<gene>
    <name evidence="12" type="ORF">SAMN02927928_2258</name>
</gene>
<evidence type="ECO:0000256" key="6">
    <source>
        <dbReference type="ARBA" id="ARBA00023125"/>
    </source>
</evidence>
<feature type="domain" description="Helicase C-terminal" evidence="11">
    <location>
        <begin position="237"/>
        <end position="383"/>
    </location>
</feature>
<dbReference type="PANTHER" id="PTHR47962">
    <property type="entry name" value="ATP-DEPENDENT HELICASE LHR-RELATED-RELATED"/>
    <property type="match status" value="1"/>
</dbReference>
<dbReference type="InterPro" id="IPR017170">
    <property type="entry name" value="Lhr-like"/>
</dbReference>
<dbReference type="STRING" id="260084.SAMN02927928_2258"/>
<dbReference type="InterPro" id="IPR011545">
    <property type="entry name" value="DEAD/DEAH_box_helicase_dom"/>
</dbReference>
<dbReference type="PROSITE" id="PS51194">
    <property type="entry name" value="HELICASE_CTER"/>
    <property type="match status" value="1"/>
</dbReference>
<reference evidence="13" key="1">
    <citation type="submission" date="2016-10" db="EMBL/GenBank/DDBJ databases">
        <authorList>
            <person name="Varghese N."/>
            <person name="Submissions S."/>
        </authorList>
    </citation>
    <scope>NUCLEOTIDE SEQUENCE [LARGE SCALE GENOMIC DNA]</scope>
    <source>
        <strain evidence="13">CGMCC 1.3431</strain>
    </source>
</reference>
<dbReference type="RefSeq" id="WP_090647799.1">
    <property type="nucleotide sequence ID" value="NZ_CBCRYE010000001.1"/>
</dbReference>
<dbReference type="InterPro" id="IPR013701">
    <property type="entry name" value="Lhr-like_DEAD/DEAH_assoc"/>
</dbReference>
<dbReference type="GO" id="GO:0004386">
    <property type="term" value="F:helicase activity"/>
    <property type="evidence" value="ECO:0007669"/>
    <property type="project" value="UniProtKB-KW"/>
</dbReference>
<dbReference type="InterPro" id="IPR027417">
    <property type="entry name" value="P-loop_NTPase"/>
</dbReference>
<dbReference type="AlphaFoldDB" id="A0A1G4RXR2"/>
<name>A0A1G4RXR2_9CAUL</name>
<dbReference type="Pfam" id="PF00271">
    <property type="entry name" value="Helicase_C"/>
    <property type="match status" value="1"/>
</dbReference>
<dbReference type="InterPro" id="IPR001650">
    <property type="entry name" value="Helicase_C-like"/>
</dbReference>
<keyword evidence="7" id="KW-0234">DNA repair</keyword>
<dbReference type="Proteomes" id="UP000199150">
    <property type="component" value="Unassembled WGS sequence"/>
</dbReference>
<evidence type="ECO:0000313" key="13">
    <source>
        <dbReference type="Proteomes" id="UP000199150"/>
    </source>
</evidence>
<evidence type="ECO:0000256" key="8">
    <source>
        <dbReference type="ARBA" id="ARBA00023235"/>
    </source>
</evidence>
<keyword evidence="2" id="KW-0227">DNA damage</keyword>
<dbReference type="Pfam" id="PF00270">
    <property type="entry name" value="DEAD"/>
    <property type="match status" value="1"/>
</dbReference>
<evidence type="ECO:0000256" key="1">
    <source>
        <dbReference type="ARBA" id="ARBA00022741"/>
    </source>
</evidence>
<dbReference type="SUPFAM" id="SSF52540">
    <property type="entry name" value="P-loop containing nucleoside triphosphate hydrolases"/>
    <property type="match status" value="1"/>
</dbReference>
<dbReference type="Pfam" id="PF08494">
    <property type="entry name" value="DEAD_assoc"/>
    <property type="match status" value="1"/>
</dbReference>
<evidence type="ECO:0000256" key="7">
    <source>
        <dbReference type="ARBA" id="ARBA00023204"/>
    </source>
</evidence>
<feature type="domain" description="Helicase ATP-binding" evidence="10">
    <location>
        <begin position="27"/>
        <end position="205"/>
    </location>
</feature>
<dbReference type="PROSITE" id="PS51192">
    <property type="entry name" value="HELICASE_ATP_BIND_1"/>
    <property type="match status" value="1"/>
</dbReference>
<dbReference type="Pfam" id="PF19306">
    <property type="entry name" value="WHD_Lhr"/>
    <property type="match status" value="1"/>
</dbReference>
<dbReference type="EMBL" id="FMTS01000003">
    <property type="protein sequence ID" value="SCW61822.1"/>
    <property type="molecule type" value="Genomic_DNA"/>
</dbReference>
<dbReference type="InterPro" id="IPR045628">
    <property type="entry name" value="Lhr_WH_dom"/>
</dbReference>
<sequence>MVKIPPRFRQWFDQQGWTILPHQREMVDRYQKGQSTLLTAPTGTGKTLSGFLGSLIEISETQPKGLHTLYISPLKALNYDIERNVTAIIDALDLPVRVESRTGDTSAYRRKRQRARPPHILMTTPESLMLLLSYPEAAQMFGSIEAVVIDEIHQVAASKRGDLITLALAQLEAYRPGFRRIGLSATVAEPDLFCLWLGKTGAPVDHFNSPSTGKPPQVSILKTKEPVPFTGFVAQYAVSEIMAEIEKAGSTIVFVNTRFQAELLFQFLWEVNENALPIAIFHASLTRELRAKTMKMMAEGRLRGLVATSAIELGIDWGDVDVVIQVGAPKGVSRLLQRIGRSNHQVDVPSKAFLVPANRFEVLECEAAMLAIKARQLDGDHPLPGSQDVAIQFILNAACSAPVTPHQLHDLIIQSWSYRSLTYEQFEELFQFVIDGGYVLRNYDRWQRLIKQDDGDTKGFWVPANKAVIQRHRQNIGVIIEAGKLKVKRRHGRGGKYLGEIEESFGQSLRPGDTFYFAGEVLAFERIHDMTLEARASAAKEPMIPTYAGGQMPLSTFLAEGVRAFLQDEEGFEKLPKVVRNWLQLQSRFSVLPDRKSLLVESFPRGKLYCVIFYTFEGRRANQTLGMLISRRMERIGLHPLSFTVTDYGLAINSLQPVTEESVYDLLSPDILADELEEWLAESPMLKRSFRRVATIAGIVEQNNNSARKTLKQVTFSTDLIYDVLRKYEPGHVLLSLARSDAERELLDLDRLTDMIVKFQRHIEFSDLPRPSPLSLPVILDVRTERLPGGGMEALLAQQNLAETAESLMHEVEDALKS</sequence>
<proteinExistence type="inferred from homology"/>